<evidence type="ECO:0000256" key="4">
    <source>
        <dbReference type="ARBA" id="ARBA00022989"/>
    </source>
</evidence>
<dbReference type="Gene3D" id="1.20.1250.20">
    <property type="entry name" value="MFS general substrate transporter like domains"/>
    <property type="match status" value="1"/>
</dbReference>
<dbReference type="InterPro" id="IPR036259">
    <property type="entry name" value="MFS_trans_sf"/>
</dbReference>
<keyword evidence="2" id="KW-1003">Cell membrane</keyword>
<dbReference type="InterPro" id="IPR050189">
    <property type="entry name" value="MFS_Efflux_Transporters"/>
</dbReference>
<keyword evidence="9" id="KW-1185">Reference proteome</keyword>
<dbReference type="RefSeq" id="WP_309152053.1">
    <property type="nucleotide sequence ID" value="NZ_CP133568.1"/>
</dbReference>
<evidence type="ECO:0000256" key="5">
    <source>
        <dbReference type="ARBA" id="ARBA00023136"/>
    </source>
</evidence>
<feature type="transmembrane region" description="Helical" evidence="6">
    <location>
        <begin position="374"/>
        <end position="396"/>
    </location>
</feature>
<feature type="transmembrane region" description="Helical" evidence="6">
    <location>
        <begin position="346"/>
        <end position="368"/>
    </location>
</feature>
<dbReference type="InterPro" id="IPR011701">
    <property type="entry name" value="MFS"/>
</dbReference>
<gene>
    <name evidence="8" type="ORF">RDV84_25525</name>
</gene>
<feature type="transmembrane region" description="Helical" evidence="6">
    <location>
        <begin position="52"/>
        <end position="77"/>
    </location>
</feature>
<accession>A0ABY9P8B0</accession>
<organism evidence="8 9">
    <name type="scientific">Lysobacter yananisis</name>
    <dbReference type="NCBI Taxonomy" id="1003114"/>
    <lineage>
        <taxon>Bacteria</taxon>
        <taxon>Pseudomonadati</taxon>
        <taxon>Pseudomonadota</taxon>
        <taxon>Gammaproteobacteria</taxon>
        <taxon>Lysobacterales</taxon>
        <taxon>Lysobacteraceae</taxon>
        <taxon>Lysobacter</taxon>
    </lineage>
</organism>
<proteinExistence type="predicted"/>
<feature type="transmembrane region" description="Helical" evidence="6">
    <location>
        <begin position="254"/>
        <end position="274"/>
    </location>
</feature>
<feature type="transmembrane region" description="Helical" evidence="6">
    <location>
        <begin position="22"/>
        <end position="46"/>
    </location>
</feature>
<keyword evidence="4 6" id="KW-1133">Transmembrane helix</keyword>
<dbReference type="PANTHER" id="PTHR43124">
    <property type="entry name" value="PURINE EFFLUX PUMP PBUE"/>
    <property type="match status" value="1"/>
</dbReference>
<feature type="transmembrane region" description="Helical" evidence="6">
    <location>
        <begin position="286"/>
        <end position="305"/>
    </location>
</feature>
<evidence type="ECO:0000256" key="3">
    <source>
        <dbReference type="ARBA" id="ARBA00022692"/>
    </source>
</evidence>
<dbReference type="PANTHER" id="PTHR43124:SF8">
    <property type="entry name" value="INNER MEMBRANE TRANSPORT PROTEIN YDHP"/>
    <property type="match status" value="1"/>
</dbReference>
<dbReference type="Proteomes" id="UP001229313">
    <property type="component" value="Chromosome"/>
</dbReference>
<evidence type="ECO:0000256" key="2">
    <source>
        <dbReference type="ARBA" id="ARBA00022475"/>
    </source>
</evidence>
<name>A0ABY9P8B0_9GAMM</name>
<feature type="transmembrane region" description="Helical" evidence="6">
    <location>
        <begin position="311"/>
        <end position="334"/>
    </location>
</feature>
<evidence type="ECO:0000256" key="1">
    <source>
        <dbReference type="ARBA" id="ARBA00004651"/>
    </source>
</evidence>
<feature type="domain" description="Major facilitator superfamily (MFS) profile" evidence="7">
    <location>
        <begin position="23"/>
        <end position="400"/>
    </location>
</feature>
<evidence type="ECO:0000259" key="7">
    <source>
        <dbReference type="PROSITE" id="PS50850"/>
    </source>
</evidence>
<evidence type="ECO:0000313" key="9">
    <source>
        <dbReference type="Proteomes" id="UP001229313"/>
    </source>
</evidence>
<protein>
    <submittedName>
        <fullName evidence="8">MFS transporter</fullName>
    </submittedName>
</protein>
<feature type="transmembrane region" description="Helical" evidence="6">
    <location>
        <begin position="150"/>
        <end position="171"/>
    </location>
</feature>
<feature type="transmembrane region" description="Helical" evidence="6">
    <location>
        <begin position="177"/>
        <end position="197"/>
    </location>
</feature>
<reference evidence="8 9" key="1">
    <citation type="submission" date="2023-08" db="EMBL/GenBank/DDBJ databases">
        <title>The whole genome sequence of Lysobacter yananisis.</title>
        <authorList>
            <person name="Sun H."/>
        </authorList>
    </citation>
    <scope>NUCLEOTIDE SEQUENCE [LARGE SCALE GENOMIC DNA]</scope>
    <source>
        <strain evidence="8 9">SNNU513</strain>
    </source>
</reference>
<dbReference type="CDD" id="cd17324">
    <property type="entry name" value="MFS_NepI_like"/>
    <property type="match status" value="1"/>
</dbReference>
<sequence length="420" mass="42442">MHAPSPSSAAVPAAGGRARLPVALYALTVGAFGIGTTEFVIMGLLLQVAADLQVGLAAAGLLISGYALGVFVGAPVLTVATGRMPRKAVLVALMLIFTVGNIVCAIAPNYTVLMIARVITSLAHGTFFGVGAVVATGLVPQDRKASAISIMFTGLTVATLLGVPAGAWLGLHFGWRSTFWAVAAIGVIATAVIAALVPRDRGRPEPVALRRELRAVLHPQVLLGLAMTVLGFAGVFTVYTFIQPILTRLSGFGEAAVSPILLVFGGGMILGNLVGGRFADQRLAPALIGTLAALAAVLGVMTFALREPIAAVAFVGLLGVAAFATVPPLQLWVLQKTDAAGQNLASSLNIGAFNLGNALGAWLGGAVIERGPGLGAVTWVAALVTVSGLMLALLAARLDAKGRARAQRGGESGAAAACVG</sequence>
<evidence type="ECO:0000256" key="6">
    <source>
        <dbReference type="SAM" id="Phobius"/>
    </source>
</evidence>
<comment type="subcellular location">
    <subcellularLocation>
        <location evidence="1">Cell membrane</location>
        <topology evidence="1">Multi-pass membrane protein</topology>
    </subcellularLocation>
</comment>
<feature type="transmembrane region" description="Helical" evidence="6">
    <location>
        <begin position="89"/>
        <end position="108"/>
    </location>
</feature>
<dbReference type="PROSITE" id="PS50850">
    <property type="entry name" value="MFS"/>
    <property type="match status" value="1"/>
</dbReference>
<dbReference type="InterPro" id="IPR020846">
    <property type="entry name" value="MFS_dom"/>
</dbReference>
<feature type="transmembrane region" description="Helical" evidence="6">
    <location>
        <begin position="114"/>
        <end position="138"/>
    </location>
</feature>
<keyword evidence="5 6" id="KW-0472">Membrane</keyword>
<dbReference type="SUPFAM" id="SSF103473">
    <property type="entry name" value="MFS general substrate transporter"/>
    <property type="match status" value="1"/>
</dbReference>
<evidence type="ECO:0000313" key="8">
    <source>
        <dbReference type="EMBL" id="WMT03272.1"/>
    </source>
</evidence>
<keyword evidence="3 6" id="KW-0812">Transmembrane</keyword>
<feature type="transmembrane region" description="Helical" evidence="6">
    <location>
        <begin position="217"/>
        <end position="242"/>
    </location>
</feature>
<dbReference type="EMBL" id="CP133568">
    <property type="protein sequence ID" value="WMT03272.1"/>
    <property type="molecule type" value="Genomic_DNA"/>
</dbReference>
<dbReference type="Pfam" id="PF07690">
    <property type="entry name" value="MFS_1"/>
    <property type="match status" value="1"/>
</dbReference>